<dbReference type="EMBL" id="VIWU01000001">
    <property type="protein sequence ID" value="TWF77772.1"/>
    <property type="molecule type" value="Genomic_DNA"/>
</dbReference>
<organism evidence="1 2">
    <name type="scientific">Pseudonocardia hierapolitana</name>
    <dbReference type="NCBI Taxonomy" id="1128676"/>
    <lineage>
        <taxon>Bacteria</taxon>
        <taxon>Bacillati</taxon>
        <taxon>Actinomycetota</taxon>
        <taxon>Actinomycetes</taxon>
        <taxon>Pseudonocardiales</taxon>
        <taxon>Pseudonocardiaceae</taxon>
        <taxon>Pseudonocardia</taxon>
    </lineage>
</organism>
<dbReference type="OrthoDB" id="3194910at2"/>
<dbReference type="InterPro" id="IPR058532">
    <property type="entry name" value="YjbR/MT2646/Rv2570-like"/>
</dbReference>
<dbReference type="Proteomes" id="UP000321261">
    <property type="component" value="Unassembled WGS sequence"/>
</dbReference>
<dbReference type="SUPFAM" id="SSF142906">
    <property type="entry name" value="YjbR-like"/>
    <property type="match status" value="1"/>
</dbReference>
<gene>
    <name evidence="1" type="ORF">FHX44_113687</name>
</gene>
<dbReference type="PANTHER" id="PTHR35145:SF1">
    <property type="entry name" value="CYTOPLASMIC PROTEIN"/>
    <property type="match status" value="1"/>
</dbReference>
<proteinExistence type="predicted"/>
<dbReference type="InterPro" id="IPR038056">
    <property type="entry name" value="YjbR-like_sf"/>
</dbReference>
<protein>
    <submittedName>
        <fullName evidence="1">Putative DNA-binding protein (MmcQ/YjbR family)</fullName>
    </submittedName>
</protein>
<dbReference type="GO" id="GO:0003677">
    <property type="term" value="F:DNA binding"/>
    <property type="evidence" value="ECO:0007669"/>
    <property type="project" value="UniProtKB-KW"/>
</dbReference>
<reference evidence="1 2" key="1">
    <citation type="submission" date="2019-06" db="EMBL/GenBank/DDBJ databases">
        <title>Sequencing the genomes of 1000 actinobacteria strains.</title>
        <authorList>
            <person name="Klenk H.-P."/>
        </authorList>
    </citation>
    <scope>NUCLEOTIDE SEQUENCE [LARGE SCALE GENOMIC DNA]</scope>
    <source>
        <strain evidence="1 2">DSM 45671</strain>
    </source>
</reference>
<dbReference type="Gene3D" id="3.90.1150.30">
    <property type="match status" value="1"/>
</dbReference>
<keyword evidence="1" id="KW-0238">DNA-binding</keyword>
<dbReference type="PANTHER" id="PTHR35145">
    <property type="entry name" value="CYTOPLASMIC PROTEIN-RELATED"/>
    <property type="match status" value="1"/>
</dbReference>
<comment type="caution">
    <text evidence="1">The sequence shown here is derived from an EMBL/GenBank/DDBJ whole genome shotgun (WGS) entry which is preliminary data.</text>
</comment>
<dbReference type="AlphaFoldDB" id="A0A561SSF9"/>
<sequence length="108" mass="11949">MPHATVEEPFAEGVPVYKVAGKVFAIFQPHAAPPDVTLKCDPERARQLREQYRSVVPGYHVNKRLWNTISLDGDVPDDDLLDLVHDSYEQVVAGLPARTRAALGSATR</sequence>
<dbReference type="InterPro" id="IPR007351">
    <property type="entry name" value="YjbR"/>
</dbReference>
<dbReference type="Pfam" id="PF04237">
    <property type="entry name" value="YjbR"/>
    <property type="match status" value="1"/>
</dbReference>
<keyword evidence="2" id="KW-1185">Reference proteome</keyword>
<name>A0A561SSF9_9PSEU</name>
<evidence type="ECO:0000313" key="1">
    <source>
        <dbReference type="EMBL" id="TWF77772.1"/>
    </source>
</evidence>
<accession>A0A561SSF9</accession>
<evidence type="ECO:0000313" key="2">
    <source>
        <dbReference type="Proteomes" id="UP000321261"/>
    </source>
</evidence>